<dbReference type="CDD" id="cd06170">
    <property type="entry name" value="LuxR_C_like"/>
    <property type="match status" value="1"/>
</dbReference>
<organism evidence="6 7">
    <name type="scientific">Paraburkholderia haematera</name>
    <dbReference type="NCBI Taxonomy" id="2793077"/>
    <lineage>
        <taxon>Bacteria</taxon>
        <taxon>Pseudomonadati</taxon>
        <taxon>Pseudomonadota</taxon>
        <taxon>Betaproteobacteria</taxon>
        <taxon>Burkholderiales</taxon>
        <taxon>Burkholderiaceae</taxon>
        <taxon>Paraburkholderia</taxon>
    </lineage>
</organism>
<dbReference type="RefSeq" id="WP_211608753.1">
    <property type="nucleotide sequence ID" value="NZ_CAJNBK010000001.1"/>
</dbReference>
<feature type="modified residue" description="4-aspartylphosphate" evidence="3">
    <location>
        <position position="116"/>
    </location>
</feature>
<dbReference type="Proteomes" id="UP000672526">
    <property type="component" value="Unassembled WGS sequence"/>
</dbReference>
<dbReference type="InterPro" id="IPR058245">
    <property type="entry name" value="NreC/VraR/RcsB-like_REC"/>
</dbReference>
<dbReference type="CDD" id="cd17535">
    <property type="entry name" value="REC_NarL-like"/>
    <property type="match status" value="1"/>
</dbReference>
<dbReference type="SUPFAM" id="SSF52172">
    <property type="entry name" value="CheY-like"/>
    <property type="match status" value="1"/>
</dbReference>
<dbReference type="SMART" id="SM00421">
    <property type="entry name" value="HTH_LUXR"/>
    <property type="match status" value="1"/>
</dbReference>
<evidence type="ECO:0000313" key="7">
    <source>
        <dbReference type="Proteomes" id="UP000672526"/>
    </source>
</evidence>
<dbReference type="InterPro" id="IPR001789">
    <property type="entry name" value="Sig_transdc_resp-reg_receiver"/>
</dbReference>
<dbReference type="InterPro" id="IPR011006">
    <property type="entry name" value="CheY-like_superfamily"/>
</dbReference>
<reference evidence="6 7" key="1">
    <citation type="submission" date="2021-02" db="EMBL/GenBank/DDBJ databases">
        <authorList>
            <person name="Vanwijnsberghe S."/>
        </authorList>
    </citation>
    <scope>NUCLEOTIDE SEQUENCE [LARGE SCALE GENOMIC DNA]</scope>
    <source>
        <strain evidence="6 7">LMG 31837</strain>
    </source>
</reference>
<sequence>MDYQIVCRFRSALIFAQLWRWFYGRPWHVFPNREVVKESVKRAGFPLRGRRIHLQQPREFIVNLRVILADDHPFVLLGVRAALEMHDGVTIVGEAATPGSLIELLQSTPCDVLVTDLTMPEASGAVEDGLDLVRRIQRAWPLMRIVVMTALTNTAILRAIVSDGVVSTLSKMETMDELWQAIEASGKGEVYVGCSIAAALARPQDEACDLPPVSRLSRRQAEVIRRVVRGQSISEIAVALGCHRRTVSRQKREAMAKLGVANDPGLFACVRAHGVCES</sequence>
<keyword evidence="7" id="KW-1185">Reference proteome</keyword>
<evidence type="ECO:0000256" key="2">
    <source>
        <dbReference type="ARBA" id="ARBA00023125"/>
    </source>
</evidence>
<dbReference type="PROSITE" id="PS50110">
    <property type="entry name" value="RESPONSE_REGULATORY"/>
    <property type="match status" value="1"/>
</dbReference>
<proteinExistence type="predicted"/>
<feature type="domain" description="Response regulatory" evidence="5">
    <location>
        <begin position="65"/>
        <end position="186"/>
    </location>
</feature>
<dbReference type="InterPro" id="IPR000792">
    <property type="entry name" value="Tscrpt_reg_LuxR_C"/>
</dbReference>
<name>A0ABN7KFR6_9BURK</name>
<dbReference type="Pfam" id="PF00072">
    <property type="entry name" value="Response_reg"/>
    <property type="match status" value="1"/>
</dbReference>
<dbReference type="PROSITE" id="PS50043">
    <property type="entry name" value="HTH_LUXR_2"/>
    <property type="match status" value="1"/>
</dbReference>
<evidence type="ECO:0000256" key="1">
    <source>
        <dbReference type="ARBA" id="ARBA00022553"/>
    </source>
</evidence>
<dbReference type="Pfam" id="PF00196">
    <property type="entry name" value="GerE"/>
    <property type="match status" value="1"/>
</dbReference>
<accession>A0ABN7KFR6</accession>
<evidence type="ECO:0000259" key="4">
    <source>
        <dbReference type="PROSITE" id="PS50043"/>
    </source>
</evidence>
<evidence type="ECO:0000259" key="5">
    <source>
        <dbReference type="PROSITE" id="PS50110"/>
    </source>
</evidence>
<dbReference type="InterPro" id="IPR036388">
    <property type="entry name" value="WH-like_DNA-bd_sf"/>
</dbReference>
<dbReference type="SMART" id="SM00448">
    <property type="entry name" value="REC"/>
    <property type="match status" value="1"/>
</dbReference>
<dbReference type="EMBL" id="CAJNBK010000001">
    <property type="protein sequence ID" value="CAE6690912.1"/>
    <property type="molecule type" value="Genomic_DNA"/>
</dbReference>
<comment type="caution">
    <text evidence="6">The sequence shown here is derived from an EMBL/GenBank/DDBJ whole genome shotgun (WGS) entry which is preliminary data.</text>
</comment>
<dbReference type="PANTHER" id="PTHR43214">
    <property type="entry name" value="TWO-COMPONENT RESPONSE REGULATOR"/>
    <property type="match status" value="1"/>
</dbReference>
<dbReference type="PANTHER" id="PTHR43214:SF17">
    <property type="entry name" value="TRANSCRIPTIONAL REGULATORY PROTEIN RCSB"/>
    <property type="match status" value="1"/>
</dbReference>
<gene>
    <name evidence="6" type="primary">rcsB_1</name>
    <name evidence="6" type="ORF">R69888_00230</name>
</gene>
<dbReference type="Gene3D" id="3.40.50.2300">
    <property type="match status" value="1"/>
</dbReference>
<keyword evidence="1 3" id="KW-0597">Phosphoprotein</keyword>
<keyword evidence="2" id="KW-0238">DNA-binding</keyword>
<evidence type="ECO:0000256" key="3">
    <source>
        <dbReference type="PROSITE-ProRule" id="PRU00169"/>
    </source>
</evidence>
<dbReference type="InterPro" id="IPR016032">
    <property type="entry name" value="Sig_transdc_resp-reg_C-effctor"/>
</dbReference>
<dbReference type="PRINTS" id="PR00038">
    <property type="entry name" value="HTHLUXR"/>
</dbReference>
<protein>
    <submittedName>
        <fullName evidence="6">Transcriptional regulatory protein RcsB</fullName>
    </submittedName>
</protein>
<dbReference type="SUPFAM" id="SSF46894">
    <property type="entry name" value="C-terminal effector domain of the bipartite response regulators"/>
    <property type="match status" value="1"/>
</dbReference>
<evidence type="ECO:0000313" key="6">
    <source>
        <dbReference type="EMBL" id="CAE6690912.1"/>
    </source>
</evidence>
<dbReference type="InterPro" id="IPR039420">
    <property type="entry name" value="WalR-like"/>
</dbReference>
<feature type="domain" description="HTH luxR-type" evidence="4">
    <location>
        <begin position="209"/>
        <end position="274"/>
    </location>
</feature>
<dbReference type="Gene3D" id="1.10.10.10">
    <property type="entry name" value="Winged helix-like DNA-binding domain superfamily/Winged helix DNA-binding domain"/>
    <property type="match status" value="1"/>
</dbReference>